<proteinExistence type="predicted"/>
<protein>
    <submittedName>
        <fullName evidence="2">Uncharacterized protein</fullName>
    </submittedName>
</protein>
<keyword evidence="1" id="KW-0472">Membrane</keyword>
<gene>
    <name evidence="2" type="ORF">SAMN04488242_1556</name>
</gene>
<feature type="transmembrane region" description="Helical" evidence="1">
    <location>
        <begin position="14"/>
        <end position="38"/>
    </location>
</feature>
<dbReference type="EMBL" id="FNGP01000002">
    <property type="protein sequence ID" value="SDL42943.1"/>
    <property type="molecule type" value="Genomic_DNA"/>
</dbReference>
<accession>A0A1G9K1A2</accession>
<keyword evidence="1" id="KW-0812">Transmembrane</keyword>
<dbReference type="RefSeq" id="WP_093250618.1">
    <property type="nucleotide sequence ID" value="NZ_FNGP01000002.1"/>
</dbReference>
<keyword evidence="1" id="KW-1133">Transmembrane helix</keyword>
<dbReference type="STRING" id="686624.SAMN04488242_1556"/>
<dbReference type="Proteomes" id="UP000199475">
    <property type="component" value="Unassembled WGS sequence"/>
</dbReference>
<evidence type="ECO:0000313" key="2">
    <source>
        <dbReference type="EMBL" id="SDL42943.1"/>
    </source>
</evidence>
<dbReference type="AlphaFoldDB" id="A0A1G9K1A2"/>
<evidence type="ECO:0000313" key="3">
    <source>
        <dbReference type="Proteomes" id="UP000199475"/>
    </source>
</evidence>
<reference evidence="2 3" key="1">
    <citation type="submission" date="2016-10" db="EMBL/GenBank/DDBJ databases">
        <authorList>
            <person name="de Groot N.N."/>
        </authorList>
    </citation>
    <scope>NUCLEOTIDE SEQUENCE [LARGE SCALE GENOMIC DNA]</scope>
    <source>
        <strain evidence="2 3">CGMCC 1.9159</strain>
    </source>
</reference>
<feature type="transmembrane region" description="Helical" evidence="1">
    <location>
        <begin position="50"/>
        <end position="73"/>
    </location>
</feature>
<keyword evidence="3" id="KW-1185">Reference proteome</keyword>
<organism evidence="2 3">
    <name type="scientific">Tessaracoccus oleiagri</name>
    <dbReference type="NCBI Taxonomy" id="686624"/>
    <lineage>
        <taxon>Bacteria</taxon>
        <taxon>Bacillati</taxon>
        <taxon>Actinomycetota</taxon>
        <taxon>Actinomycetes</taxon>
        <taxon>Propionibacteriales</taxon>
        <taxon>Propionibacteriaceae</taxon>
        <taxon>Tessaracoccus</taxon>
    </lineage>
</organism>
<sequence>MSEQQADTARWSPWWAVALTLVAMIPPAGVLLVGFQQLSLGLSGGYMSELAIVVGPMLIALGLMLLMPGVLYLVLRRRFPFYVALAAALIVVVLAFI</sequence>
<feature type="transmembrane region" description="Helical" evidence="1">
    <location>
        <begin position="79"/>
        <end position="96"/>
    </location>
</feature>
<evidence type="ECO:0000256" key="1">
    <source>
        <dbReference type="SAM" id="Phobius"/>
    </source>
</evidence>
<name>A0A1G9K1A2_9ACTN</name>